<keyword evidence="3" id="KW-1185">Reference proteome</keyword>
<gene>
    <name evidence="2" type="ORF">J2S59_000285</name>
</gene>
<reference evidence="2 3" key="1">
    <citation type="submission" date="2023-07" db="EMBL/GenBank/DDBJ databases">
        <title>Sequencing the genomes of 1000 actinobacteria strains.</title>
        <authorList>
            <person name="Klenk H.-P."/>
        </authorList>
    </citation>
    <scope>NUCLEOTIDE SEQUENCE [LARGE SCALE GENOMIC DNA]</scope>
    <source>
        <strain evidence="2 3">GD13</strain>
    </source>
</reference>
<evidence type="ECO:0000313" key="3">
    <source>
        <dbReference type="Proteomes" id="UP001240447"/>
    </source>
</evidence>
<dbReference type="EMBL" id="JAUSQM010000001">
    <property type="protein sequence ID" value="MDP9820476.1"/>
    <property type="molecule type" value="Genomic_DNA"/>
</dbReference>
<protein>
    <recommendedName>
        <fullName evidence="4">Portal protein</fullName>
    </recommendedName>
</protein>
<proteinExistence type="predicted"/>
<dbReference type="Proteomes" id="UP001240447">
    <property type="component" value="Unassembled WGS sequence"/>
</dbReference>
<feature type="compositionally biased region" description="Low complexity" evidence="1">
    <location>
        <begin position="530"/>
        <end position="543"/>
    </location>
</feature>
<sequence length="584" mass="63522">MSDLSRITGRVQVVRARNVSRDREYAKLIAIRQGDYEKVAPGLFNTEEFDRPLVANLIDTTARDIAETMAPVPTVNCNAATLSNASEVTRQSKRNAIANSYIQKSRLQDQMFAGADRYGSFGFMAYIIDPDTEEHAPRIRVGERATAHYVKDYRGNTAEYFEVSRIPIDELMLKYPDHAAQLAAHQKRHTEATEVEVVDWYDKERRLLFVLDPQIVLVDLPSPLPGKCPVRIVERPTITGQGPRGQFDDVIWVQVARALLQMYTMSAIERQVNAPLVVPMDVNEMEIGPFAAIQTDGQVTTVPLQISPALFPEGQVLAQEQRMGSRYPEGRTGSIDASVITGQGIQALNGAFDTQVATFQRLNASAMEDVISMCFEMDEHLWPDLKKTFFIRDNGSPFKLEYQAGKDIAGDYTCDVTYGAIAGLDANRGLIFILQALAGGLVSKQTARKTLPVDINPSEEERAIGLEQMDDSIAAALAALPQAIPQMAMGGMDPRELVQQITEIRKLVANGKSPAEAAEKVFAPKEDPQAEAPAPDPLAEAQAGGAGLPGAGGGGASDMLMMLAGVGAGGDPNMSANVSRMIPM</sequence>
<evidence type="ECO:0008006" key="4">
    <source>
        <dbReference type="Google" id="ProtNLM"/>
    </source>
</evidence>
<comment type="caution">
    <text evidence="2">The sequence shown here is derived from an EMBL/GenBank/DDBJ whole genome shotgun (WGS) entry which is preliminary data.</text>
</comment>
<evidence type="ECO:0000256" key="1">
    <source>
        <dbReference type="SAM" id="MobiDB-lite"/>
    </source>
</evidence>
<dbReference type="RefSeq" id="WP_181641483.1">
    <property type="nucleotide sequence ID" value="NZ_CCXJ01000051.1"/>
</dbReference>
<feature type="region of interest" description="Disordered" evidence="1">
    <location>
        <begin position="526"/>
        <end position="550"/>
    </location>
</feature>
<accession>A0ABT9NJ82</accession>
<name>A0ABT9NJ82_9ACTN</name>
<organism evidence="2 3">
    <name type="scientific">Nocardioides massiliensis</name>
    <dbReference type="NCBI Taxonomy" id="1325935"/>
    <lineage>
        <taxon>Bacteria</taxon>
        <taxon>Bacillati</taxon>
        <taxon>Actinomycetota</taxon>
        <taxon>Actinomycetes</taxon>
        <taxon>Propionibacteriales</taxon>
        <taxon>Nocardioidaceae</taxon>
        <taxon>Nocardioides</taxon>
    </lineage>
</organism>
<evidence type="ECO:0000313" key="2">
    <source>
        <dbReference type="EMBL" id="MDP9820476.1"/>
    </source>
</evidence>